<dbReference type="PRINTS" id="PR01217">
    <property type="entry name" value="PRICHEXTENSN"/>
</dbReference>
<dbReference type="PROSITE" id="PS51257">
    <property type="entry name" value="PROKAR_LIPOPROTEIN"/>
    <property type="match status" value="1"/>
</dbReference>
<name>A0A1G8YUJ8_9MICO</name>
<dbReference type="Proteomes" id="UP000198701">
    <property type="component" value="Unassembled WGS sequence"/>
</dbReference>
<organism evidence="3 4">
    <name type="scientific">Cryobacterium psychrotolerans</name>
    <dbReference type="NCBI Taxonomy" id="386301"/>
    <lineage>
        <taxon>Bacteria</taxon>
        <taxon>Bacillati</taxon>
        <taxon>Actinomycetota</taxon>
        <taxon>Actinomycetes</taxon>
        <taxon>Micrococcales</taxon>
        <taxon>Microbacteriaceae</taxon>
        <taxon>Cryobacterium</taxon>
    </lineage>
</organism>
<keyword evidence="2" id="KW-0732">Signal</keyword>
<dbReference type="AlphaFoldDB" id="A0A1G8YUJ8"/>
<feature type="region of interest" description="Disordered" evidence="1">
    <location>
        <begin position="104"/>
        <end position="177"/>
    </location>
</feature>
<evidence type="ECO:0000256" key="1">
    <source>
        <dbReference type="SAM" id="MobiDB-lite"/>
    </source>
</evidence>
<accession>A0A1G8YUJ8</accession>
<feature type="compositionally biased region" description="Pro residues" evidence="1">
    <location>
        <begin position="118"/>
        <end position="168"/>
    </location>
</feature>
<sequence length="177" mass="17247">MSGFRSRSVALAATLLIATAALTGCSDASPDLTPGAASQLQDGVLAVSTAAAAGDFAEAQTALAVVQADVLAATKAGDVTADRSAEIQAAIKLVGTDLAAAIAVSTPEPTKAPEPTDEPAPSPEPTTTPTPTPTPAPEPTVEPAPDPTVEPVPEPAPAPEPPTAPGEAPPASTVPVP</sequence>
<dbReference type="EMBL" id="FNFU01000002">
    <property type="protein sequence ID" value="SDK05660.1"/>
    <property type="molecule type" value="Genomic_DNA"/>
</dbReference>
<gene>
    <name evidence="3" type="ORF">SAMN05216282_102272</name>
</gene>
<evidence type="ECO:0000313" key="3">
    <source>
        <dbReference type="EMBL" id="SDK05660.1"/>
    </source>
</evidence>
<evidence type="ECO:0000256" key="2">
    <source>
        <dbReference type="SAM" id="SignalP"/>
    </source>
</evidence>
<protein>
    <submittedName>
        <fullName evidence="3">Uncharacterized protein</fullName>
    </submittedName>
</protein>
<keyword evidence="4" id="KW-1185">Reference proteome</keyword>
<feature type="chain" id="PRO_5038769974" evidence="2">
    <location>
        <begin position="21"/>
        <end position="177"/>
    </location>
</feature>
<reference evidence="3 4" key="1">
    <citation type="submission" date="2016-10" db="EMBL/GenBank/DDBJ databases">
        <authorList>
            <person name="de Groot N.N."/>
        </authorList>
    </citation>
    <scope>NUCLEOTIDE SEQUENCE [LARGE SCALE GENOMIC DNA]</scope>
    <source>
        <strain evidence="3 4">CGMCC 1.5382</strain>
    </source>
</reference>
<dbReference type="STRING" id="386301.SAMN05216282_102272"/>
<dbReference type="RefSeq" id="WP_092321598.1">
    <property type="nucleotide sequence ID" value="NZ_FNFU01000002.1"/>
</dbReference>
<evidence type="ECO:0000313" key="4">
    <source>
        <dbReference type="Proteomes" id="UP000198701"/>
    </source>
</evidence>
<feature type="signal peptide" evidence="2">
    <location>
        <begin position="1"/>
        <end position="20"/>
    </location>
</feature>
<proteinExistence type="predicted"/>